<proteinExistence type="predicted"/>
<feature type="transmembrane region" description="Helical" evidence="1">
    <location>
        <begin position="131"/>
        <end position="149"/>
    </location>
</feature>
<dbReference type="Proteomes" id="UP000199550">
    <property type="component" value="Unassembled WGS sequence"/>
</dbReference>
<protein>
    <submittedName>
        <fullName evidence="2">Uncharacterized protein</fullName>
    </submittedName>
</protein>
<organism evidence="2 3">
    <name type="scientific">Loktanella salsilacus</name>
    <dbReference type="NCBI Taxonomy" id="195913"/>
    <lineage>
        <taxon>Bacteria</taxon>
        <taxon>Pseudomonadati</taxon>
        <taxon>Pseudomonadota</taxon>
        <taxon>Alphaproteobacteria</taxon>
        <taxon>Rhodobacterales</taxon>
        <taxon>Roseobacteraceae</taxon>
        <taxon>Loktanella</taxon>
    </lineage>
</organism>
<gene>
    <name evidence="2" type="ORF">SAMN04488004_11258</name>
</gene>
<dbReference type="InterPro" id="IPR046575">
    <property type="entry name" value="DUF6635"/>
</dbReference>
<evidence type="ECO:0000313" key="2">
    <source>
        <dbReference type="EMBL" id="SFL28228.1"/>
    </source>
</evidence>
<dbReference type="STRING" id="195913.SAMN04488004_11258"/>
<keyword evidence="1" id="KW-0812">Transmembrane</keyword>
<dbReference type="Pfam" id="PF20340">
    <property type="entry name" value="DUF6635"/>
    <property type="match status" value="1"/>
</dbReference>
<dbReference type="AlphaFoldDB" id="A0A1I4GDW0"/>
<feature type="transmembrane region" description="Helical" evidence="1">
    <location>
        <begin position="196"/>
        <end position="224"/>
    </location>
</feature>
<keyword evidence="1" id="KW-1133">Transmembrane helix</keyword>
<keyword evidence="1" id="KW-0472">Membrane</keyword>
<feature type="transmembrane region" description="Helical" evidence="1">
    <location>
        <begin position="55"/>
        <end position="76"/>
    </location>
</feature>
<evidence type="ECO:0000256" key="1">
    <source>
        <dbReference type="SAM" id="Phobius"/>
    </source>
</evidence>
<name>A0A1I4GDW0_9RHOB</name>
<evidence type="ECO:0000313" key="3">
    <source>
        <dbReference type="Proteomes" id="UP000199550"/>
    </source>
</evidence>
<sequence>MRPFSKMNPMPAAPDQNAQAVQAAVDAFVRRHFHLGATLRLHRSALGWDLLRAPINVALAPIFLLMALVALVARLIKLRRFSAWLMARRVLLRTSVARKIEADIATDLLQAAPLTARSQALIDDYTSVRSAVAEITTSLIVLTTGWLLFGTATPGIASLAPAVSGYVGHATAVTNFPLGSTLGGAWYGVFPVALPVWFVIAIGAGLAMSASVVTTFAGIIADPVQAHLGIHRRRLIRLLGKISLIEGGSPGLAPEHILARVADLMDAGISLLRVFRS</sequence>
<dbReference type="EMBL" id="FOTF01000012">
    <property type="protein sequence ID" value="SFL28228.1"/>
    <property type="molecule type" value="Genomic_DNA"/>
</dbReference>
<reference evidence="2 3" key="1">
    <citation type="submission" date="2016-10" db="EMBL/GenBank/DDBJ databases">
        <authorList>
            <person name="de Groot N.N."/>
        </authorList>
    </citation>
    <scope>NUCLEOTIDE SEQUENCE [LARGE SCALE GENOMIC DNA]</scope>
    <source>
        <strain evidence="2 3">DSM 16199</strain>
    </source>
</reference>
<accession>A0A1I4GDW0</accession>
<keyword evidence="3" id="KW-1185">Reference proteome</keyword>